<dbReference type="RefSeq" id="WP_228854121.1">
    <property type="nucleotide sequence ID" value="NZ_AP024086.1"/>
</dbReference>
<feature type="domain" description="DUF1731" evidence="4">
    <location>
        <begin position="410"/>
        <end position="454"/>
    </location>
</feature>
<evidence type="ECO:0000259" key="3">
    <source>
        <dbReference type="Pfam" id="PF03364"/>
    </source>
</evidence>
<dbReference type="EMBL" id="AP024086">
    <property type="protein sequence ID" value="BCL61696.1"/>
    <property type="molecule type" value="Genomic_DNA"/>
</dbReference>
<comment type="similarity">
    <text evidence="1">Belongs to the NAD(P)-dependent epimerase/dehydratase family. SDR39U1 subfamily.</text>
</comment>
<reference evidence="5" key="1">
    <citation type="submission" date="2020-09" db="EMBL/GenBank/DDBJ databases">
        <title>Desulfogranum mesoprofundum gen. nov., sp. nov., a novel mesophilic, sulfate-reducing chemolithoautotroph isolated from a deep-sea hydrothermal vent chimney in the Suiyo Seamount.</title>
        <authorList>
            <person name="Hashimoto Y."/>
            <person name="Nakagawa S."/>
        </authorList>
    </citation>
    <scope>NUCLEOTIDE SEQUENCE</scope>
    <source>
        <strain evidence="5">KT2</strain>
    </source>
</reference>
<dbReference type="NCBIfam" id="TIGR01777">
    <property type="entry name" value="yfcH"/>
    <property type="match status" value="1"/>
</dbReference>
<dbReference type="Pfam" id="PF03364">
    <property type="entry name" value="Polyketide_cyc"/>
    <property type="match status" value="1"/>
</dbReference>
<organism evidence="5 6">
    <name type="scientific">Desulfomarina profundi</name>
    <dbReference type="NCBI Taxonomy" id="2772557"/>
    <lineage>
        <taxon>Bacteria</taxon>
        <taxon>Pseudomonadati</taxon>
        <taxon>Thermodesulfobacteriota</taxon>
        <taxon>Desulfobulbia</taxon>
        <taxon>Desulfobulbales</taxon>
        <taxon>Desulfobulbaceae</taxon>
        <taxon>Desulfomarina</taxon>
    </lineage>
</organism>
<dbReference type="AlphaFoldDB" id="A0A8D5FJF2"/>
<feature type="domain" description="Coenzyme Q-binding protein COQ10 START" evidence="3">
    <location>
        <begin position="18"/>
        <end position="139"/>
    </location>
</feature>
<dbReference type="InterPro" id="IPR013549">
    <property type="entry name" value="DUF1731"/>
</dbReference>
<dbReference type="InterPro" id="IPR001509">
    <property type="entry name" value="Epimerase_deHydtase"/>
</dbReference>
<dbReference type="InterPro" id="IPR010099">
    <property type="entry name" value="SDR39U1"/>
</dbReference>
<sequence>MTTHYNTFIHRSSYPCLAQDLYDFHARPGALQRLLPPWENTTVISSDEGITPGSRARVKLHTGPLSLNFEALHVEEKPGQMFRDVQEKGPFAHWSHTHIFHDSGGKTILEDRIEYGLYGHLFIPALIKQQIENKLTRLFRHRQQILTHDIAVHGKYSRKPLNILVTGAGGMLGRRLLPFLTTGGHRVWRLVRRRPCSNKNEIFWDPEKNYLQAVDLPPLDAVIHLAGEPIGLNCWNEERKNRVLTSRTAGTELLSRTLAELNNPPSVLLSASAVGYYGDCGHNPVDENCNPGEDFIAQVCHRWEKSTLSAQQAGIRTVLMRIGVTLSPKGGALKRILSTAPFGFMRHFGSGRQYISWICEDDLLAAMLHAMTTPALEGPVNMAAPRAVTNGELMRVLSTVTGRPLLLPMPGRLFEIMYGQMAREVILSGCRVSTKKLEKTGFVFNWPTIEPALGYLLGKEQKEP</sequence>
<evidence type="ECO:0000259" key="4">
    <source>
        <dbReference type="Pfam" id="PF08338"/>
    </source>
</evidence>
<keyword evidence="6" id="KW-1185">Reference proteome</keyword>
<dbReference type="InterPro" id="IPR005031">
    <property type="entry name" value="COQ10_START"/>
</dbReference>
<evidence type="ECO:0000313" key="6">
    <source>
        <dbReference type="Proteomes" id="UP000826725"/>
    </source>
</evidence>
<evidence type="ECO:0000256" key="1">
    <source>
        <dbReference type="ARBA" id="ARBA00009353"/>
    </source>
</evidence>
<proteinExistence type="inferred from homology"/>
<dbReference type="Pfam" id="PF01370">
    <property type="entry name" value="Epimerase"/>
    <property type="match status" value="1"/>
</dbReference>
<dbReference type="PANTHER" id="PTHR11092:SF0">
    <property type="entry name" value="EPIMERASE FAMILY PROTEIN SDR39U1"/>
    <property type="match status" value="1"/>
</dbReference>
<evidence type="ECO:0000259" key="2">
    <source>
        <dbReference type="Pfam" id="PF01370"/>
    </source>
</evidence>
<accession>A0A8D5FJF2</accession>
<name>A0A8D5FJF2_9BACT</name>
<dbReference type="Proteomes" id="UP000826725">
    <property type="component" value="Chromosome"/>
</dbReference>
<feature type="domain" description="NAD-dependent epimerase/dehydratase" evidence="2">
    <location>
        <begin position="163"/>
        <end position="375"/>
    </location>
</feature>
<evidence type="ECO:0000313" key="5">
    <source>
        <dbReference type="EMBL" id="BCL61696.1"/>
    </source>
</evidence>
<dbReference type="CDD" id="cd07820">
    <property type="entry name" value="SRPBCC_3"/>
    <property type="match status" value="1"/>
</dbReference>
<protein>
    <submittedName>
        <fullName evidence="5">Uncharacterized protein</fullName>
    </submittedName>
</protein>
<gene>
    <name evidence="5" type="ORF">DGMP_23890</name>
</gene>
<dbReference type="KEGG" id="dbk:DGMP_23890"/>
<dbReference type="Pfam" id="PF08338">
    <property type="entry name" value="DUF1731"/>
    <property type="match status" value="1"/>
</dbReference>
<dbReference type="PANTHER" id="PTHR11092">
    <property type="entry name" value="SUGAR NUCLEOTIDE EPIMERASE RELATED"/>
    <property type="match status" value="1"/>
</dbReference>